<gene>
    <name evidence="2" type="ORF">BG261_00240</name>
</gene>
<keyword evidence="1" id="KW-0472">Membrane</keyword>
<keyword evidence="1" id="KW-1133">Transmembrane helix</keyword>
<reference evidence="3" key="1">
    <citation type="submission" date="2016-09" db="EMBL/GenBank/DDBJ databases">
        <title>Draft genome sequence of a novel species of the family Streptococcaceae isolated from flowers.</title>
        <authorList>
            <person name="Chuah L.-O."/>
            <person name="Yap K.-P."/>
            <person name="Thong K.L."/>
            <person name="Liong M.T."/>
            <person name="Ahmad R."/>
            <person name="Rusul G."/>
        </authorList>
    </citation>
    <scope>NUCLEOTIDE SEQUENCE [LARGE SCALE GENOMIC DNA]</scope>
    <source>
        <strain evidence="3">DF1</strain>
    </source>
</reference>
<proteinExistence type="predicted"/>
<feature type="transmembrane region" description="Helical" evidence="1">
    <location>
        <begin position="47"/>
        <end position="70"/>
    </location>
</feature>
<sequence>MISILILGVFFLFFAIQFRQGKSSRLVGGNTFDNRPKEEVGKATKIVSNLLIFAGLLLIYIGLDLIISYFF</sequence>
<evidence type="ECO:0000256" key="1">
    <source>
        <dbReference type="SAM" id="Phobius"/>
    </source>
</evidence>
<protein>
    <submittedName>
        <fullName evidence="2">Uncharacterized protein</fullName>
    </submittedName>
</protein>
<accession>A0A1E8GQ14</accession>
<keyword evidence="3" id="KW-1185">Reference proteome</keyword>
<dbReference type="Proteomes" id="UP000178622">
    <property type="component" value="Unassembled WGS sequence"/>
</dbReference>
<dbReference type="STRING" id="1859473.BG261_00240"/>
<dbReference type="EMBL" id="MKIR01000001">
    <property type="protein sequence ID" value="OFI50351.1"/>
    <property type="molecule type" value="Genomic_DNA"/>
</dbReference>
<keyword evidence="1" id="KW-0812">Transmembrane</keyword>
<organism evidence="2 3">
    <name type="scientific">Floricoccus tropicus</name>
    <dbReference type="NCBI Taxonomy" id="1859473"/>
    <lineage>
        <taxon>Bacteria</taxon>
        <taxon>Bacillati</taxon>
        <taxon>Bacillota</taxon>
        <taxon>Bacilli</taxon>
        <taxon>Lactobacillales</taxon>
        <taxon>Streptococcaceae</taxon>
        <taxon>Floricoccus</taxon>
    </lineage>
</organism>
<evidence type="ECO:0000313" key="3">
    <source>
        <dbReference type="Proteomes" id="UP000178622"/>
    </source>
</evidence>
<dbReference type="AlphaFoldDB" id="A0A1E8GQ14"/>
<name>A0A1E8GQ14_9LACT</name>
<comment type="caution">
    <text evidence="2">The sequence shown here is derived from an EMBL/GenBank/DDBJ whole genome shotgun (WGS) entry which is preliminary data.</text>
</comment>
<evidence type="ECO:0000313" key="2">
    <source>
        <dbReference type="EMBL" id="OFI50351.1"/>
    </source>
</evidence>